<comment type="cofactor">
    <cofactor evidence="7">
        <name>Mg(2+)</name>
        <dbReference type="ChEBI" id="CHEBI:18420"/>
    </cofactor>
</comment>
<comment type="subcellular location">
    <subcellularLocation>
        <location evidence="1">Cell membrane</location>
        <topology evidence="1">Multi-pass membrane protein</topology>
    </subcellularLocation>
</comment>
<evidence type="ECO:0000256" key="3">
    <source>
        <dbReference type="ARBA" id="ARBA00022679"/>
    </source>
</evidence>
<dbReference type="CDD" id="cd06853">
    <property type="entry name" value="GT_WecA_like"/>
    <property type="match status" value="1"/>
</dbReference>
<comment type="caution">
    <text evidence="9">The sequence shown here is derived from an EMBL/GenBank/DDBJ whole genome shotgun (WGS) entry which is preliminary data.</text>
</comment>
<feature type="transmembrane region" description="Helical" evidence="8">
    <location>
        <begin position="121"/>
        <end position="142"/>
    </location>
</feature>
<organism evidence="9 10">
    <name type="scientific">Saccharopolyspora rectivirgula</name>
    <dbReference type="NCBI Taxonomy" id="28042"/>
    <lineage>
        <taxon>Bacteria</taxon>
        <taxon>Bacillati</taxon>
        <taxon>Actinomycetota</taxon>
        <taxon>Actinomycetes</taxon>
        <taxon>Pseudonocardiales</taxon>
        <taxon>Pseudonocardiaceae</taxon>
        <taxon>Saccharopolyspora</taxon>
    </lineage>
</organism>
<dbReference type="GO" id="GO:0071555">
    <property type="term" value="P:cell wall organization"/>
    <property type="evidence" value="ECO:0007669"/>
    <property type="project" value="TreeGrafter"/>
</dbReference>
<name>A0A073B674_9PSEU</name>
<dbReference type="EMBL" id="JNVU01000048">
    <property type="protein sequence ID" value="KEI43114.1"/>
    <property type="molecule type" value="Genomic_DNA"/>
</dbReference>
<evidence type="ECO:0000256" key="6">
    <source>
        <dbReference type="ARBA" id="ARBA00023136"/>
    </source>
</evidence>
<evidence type="ECO:0000256" key="7">
    <source>
        <dbReference type="PIRSR" id="PIRSR600715-1"/>
    </source>
</evidence>
<evidence type="ECO:0000313" key="10">
    <source>
        <dbReference type="Proteomes" id="UP000031419"/>
    </source>
</evidence>
<feature type="transmembrane region" description="Helical" evidence="8">
    <location>
        <begin position="188"/>
        <end position="208"/>
    </location>
</feature>
<evidence type="ECO:0000256" key="2">
    <source>
        <dbReference type="ARBA" id="ARBA00022475"/>
    </source>
</evidence>
<feature type="transmembrane region" description="Helical" evidence="8">
    <location>
        <begin position="335"/>
        <end position="353"/>
    </location>
</feature>
<dbReference type="OrthoDB" id="9783652at2"/>
<dbReference type="STRING" id="28042.GU90_18485"/>
<feature type="transmembrane region" description="Helical" evidence="8">
    <location>
        <begin position="162"/>
        <end position="181"/>
    </location>
</feature>
<evidence type="ECO:0000256" key="1">
    <source>
        <dbReference type="ARBA" id="ARBA00004651"/>
    </source>
</evidence>
<dbReference type="Proteomes" id="UP000031419">
    <property type="component" value="Unassembled WGS sequence"/>
</dbReference>
<sequence length="389" mass="40995">MGSEPAWAPVGLPAREYLLVLLTAAAVTFLLTGLVRLLALRIGAVAYPRKRDVHVEPIPRMGGVAMYGGVLAAMFLANSLPALSRGFDYSNDALAVVIAGGLIVLVGALDDRIEMDSLTKLAGQVTAAGVLVLFGVQWWHFWVPWGGGEGQFGQLMVLGSNQGQLLTVVLIVAMVNAMNFVDGLDGLASGIGFIAASATFVFCLSLLHRHDGDVTAYPPALIAAAIAGACLGFLPHNFQPARIFMGDSGSMLIGLMLASASTTASGKMDYTGPKPTDTIALLSPMLVVAAVLFVPLLDLVMAVVRRTRAGKSPFHADKMHLHHRLLELGHSQRRAVLLIYLWAGVIAFGAVSLTLFNAAVVALIVGAGVLVAAIISITPRMRSRIDREA</sequence>
<feature type="binding site" evidence="7">
    <location>
        <position position="247"/>
    </location>
    <ligand>
        <name>Mg(2+)</name>
        <dbReference type="ChEBI" id="CHEBI:18420"/>
    </ligand>
</feature>
<feature type="transmembrane region" description="Helical" evidence="8">
    <location>
        <begin position="61"/>
        <end position="81"/>
    </location>
</feature>
<keyword evidence="4 8" id="KW-0812">Transmembrane</keyword>
<dbReference type="PANTHER" id="PTHR22926:SF3">
    <property type="entry name" value="UNDECAPRENYL-PHOSPHATE ALPHA-N-ACETYLGLUCOSAMINYL 1-PHOSPHATE TRANSFERASE"/>
    <property type="match status" value="1"/>
</dbReference>
<evidence type="ECO:0000256" key="5">
    <source>
        <dbReference type="ARBA" id="ARBA00022989"/>
    </source>
</evidence>
<dbReference type="GO" id="GO:0016780">
    <property type="term" value="F:phosphotransferase activity, for other substituted phosphate groups"/>
    <property type="evidence" value="ECO:0007669"/>
    <property type="project" value="InterPro"/>
</dbReference>
<keyword evidence="7" id="KW-0479">Metal-binding</keyword>
<dbReference type="Pfam" id="PF00953">
    <property type="entry name" value="Glycos_transf_4"/>
    <property type="match status" value="1"/>
</dbReference>
<evidence type="ECO:0000256" key="4">
    <source>
        <dbReference type="ARBA" id="ARBA00022692"/>
    </source>
</evidence>
<protein>
    <submittedName>
        <fullName evidence="9">UDP-phosphate alpha-N-acetylglucosaminyl 1-phosphate transferase</fullName>
    </submittedName>
</protein>
<feature type="transmembrane region" description="Helical" evidence="8">
    <location>
        <begin position="17"/>
        <end position="40"/>
    </location>
</feature>
<dbReference type="GO" id="GO:0009103">
    <property type="term" value="P:lipopolysaccharide biosynthetic process"/>
    <property type="evidence" value="ECO:0007669"/>
    <property type="project" value="TreeGrafter"/>
</dbReference>
<keyword evidence="10" id="KW-1185">Reference proteome</keyword>
<evidence type="ECO:0000256" key="8">
    <source>
        <dbReference type="SAM" id="Phobius"/>
    </source>
</evidence>
<evidence type="ECO:0000313" key="9">
    <source>
        <dbReference type="EMBL" id="KEI43114.1"/>
    </source>
</evidence>
<dbReference type="GO" id="GO:0005886">
    <property type="term" value="C:plasma membrane"/>
    <property type="evidence" value="ECO:0007669"/>
    <property type="project" value="UniProtKB-SubCell"/>
</dbReference>
<feature type="transmembrane region" description="Helical" evidence="8">
    <location>
        <begin position="93"/>
        <end position="109"/>
    </location>
</feature>
<feature type="transmembrane region" description="Helical" evidence="8">
    <location>
        <begin position="359"/>
        <end position="377"/>
    </location>
</feature>
<dbReference type="AlphaFoldDB" id="A0A073B674"/>
<keyword evidence="7" id="KW-0460">Magnesium</keyword>
<keyword evidence="6 8" id="KW-0472">Membrane</keyword>
<keyword evidence="5 8" id="KW-1133">Transmembrane helix</keyword>
<feature type="transmembrane region" description="Helical" evidence="8">
    <location>
        <begin position="214"/>
        <end position="234"/>
    </location>
</feature>
<feature type="transmembrane region" description="Helical" evidence="8">
    <location>
        <begin position="241"/>
        <end position="261"/>
    </location>
</feature>
<proteinExistence type="predicted"/>
<keyword evidence="2" id="KW-1003">Cell membrane</keyword>
<dbReference type="eggNOG" id="COG0472">
    <property type="taxonomic scope" value="Bacteria"/>
</dbReference>
<reference evidence="9 10" key="1">
    <citation type="submission" date="2014-06" db="EMBL/GenBank/DDBJ databases">
        <title>Saccharopolyspora rectivirgula DSM-43113 Genome sequencing.</title>
        <authorList>
            <person name="Barrera C."/>
            <person name="Millon L."/>
            <person name="Rognon B."/>
            <person name="Zaugg C."/>
            <person name="Monod M."/>
        </authorList>
    </citation>
    <scope>NUCLEOTIDE SEQUENCE [LARGE SCALE GENOMIC DNA]</scope>
    <source>
        <strain evidence="9 10">DSM 43113</strain>
    </source>
</reference>
<dbReference type="GO" id="GO:0046872">
    <property type="term" value="F:metal ion binding"/>
    <property type="evidence" value="ECO:0007669"/>
    <property type="project" value="UniProtKB-KW"/>
</dbReference>
<feature type="transmembrane region" description="Helical" evidence="8">
    <location>
        <begin position="281"/>
        <end position="304"/>
    </location>
</feature>
<dbReference type="RefSeq" id="WP_029722603.1">
    <property type="nucleotide sequence ID" value="NZ_JAJUIW010000001.1"/>
</dbReference>
<dbReference type="InterPro" id="IPR000715">
    <property type="entry name" value="Glycosyl_transferase_4"/>
</dbReference>
<dbReference type="GO" id="GO:0044038">
    <property type="term" value="P:cell wall macromolecule biosynthetic process"/>
    <property type="evidence" value="ECO:0007669"/>
    <property type="project" value="TreeGrafter"/>
</dbReference>
<keyword evidence="3 9" id="KW-0808">Transferase</keyword>
<feature type="binding site" evidence="7">
    <location>
        <position position="179"/>
    </location>
    <ligand>
        <name>Mg(2+)</name>
        <dbReference type="ChEBI" id="CHEBI:18420"/>
    </ligand>
</feature>
<dbReference type="PANTHER" id="PTHR22926">
    <property type="entry name" value="PHOSPHO-N-ACETYLMURAMOYL-PENTAPEPTIDE-TRANSFERASE"/>
    <property type="match status" value="1"/>
</dbReference>
<gene>
    <name evidence="9" type="ORF">GU90_18485</name>
</gene>
<accession>A0A073B674</accession>